<reference evidence="2" key="2">
    <citation type="journal article" date="2015" name="Data Brief">
        <title>Shoot transcriptome of the giant reed, Arundo donax.</title>
        <authorList>
            <person name="Barrero R.A."/>
            <person name="Guerrero F.D."/>
            <person name="Moolhuijzen P."/>
            <person name="Goolsby J.A."/>
            <person name="Tidwell J."/>
            <person name="Bellgard S.E."/>
            <person name="Bellgard M.I."/>
        </authorList>
    </citation>
    <scope>NUCLEOTIDE SEQUENCE</scope>
    <source>
        <tissue evidence="2">Shoot tissue taken approximately 20 cm above the soil surface</tissue>
    </source>
</reference>
<evidence type="ECO:0000313" key="2">
    <source>
        <dbReference type="EMBL" id="JAD42918.1"/>
    </source>
</evidence>
<name>A0A0A8ZYW0_ARUDO</name>
<sequence length="210" mass="22408">MRPKTAVHGVDAAWDQWLEDDFAGELAAGEGGCGWYRQCRTARQPSGKASLLHGKRRLKEDSEATEKSIAGEVVRLIKEAPASSRLASPSPEVGGGGFTAGRRSRRPDVRRWRDVGQKWTAACGRWRCMTPLAGPRRVAMEDIDGGAQQVAEVEFSPEEPASSAPMWRWRAAAIRPSPSAVTRGSSAAEAGSESASSDSGGRSSGGDDEI</sequence>
<dbReference type="AlphaFoldDB" id="A0A0A8ZYW0"/>
<feature type="region of interest" description="Disordered" evidence="1">
    <location>
        <begin position="176"/>
        <end position="210"/>
    </location>
</feature>
<organism evidence="2">
    <name type="scientific">Arundo donax</name>
    <name type="common">Giant reed</name>
    <name type="synonym">Donax arundinaceus</name>
    <dbReference type="NCBI Taxonomy" id="35708"/>
    <lineage>
        <taxon>Eukaryota</taxon>
        <taxon>Viridiplantae</taxon>
        <taxon>Streptophyta</taxon>
        <taxon>Embryophyta</taxon>
        <taxon>Tracheophyta</taxon>
        <taxon>Spermatophyta</taxon>
        <taxon>Magnoliopsida</taxon>
        <taxon>Liliopsida</taxon>
        <taxon>Poales</taxon>
        <taxon>Poaceae</taxon>
        <taxon>PACMAD clade</taxon>
        <taxon>Arundinoideae</taxon>
        <taxon>Arundineae</taxon>
        <taxon>Arundo</taxon>
    </lineage>
</organism>
<feature type="compositionally biased region" description="Low complexity" evidence="1">
    <location>
        <begin position="183"/>
        <end position="201"/>
    </location>
</feature>
<feature type="region of interest" description="Disordered" evidence="1">
    <location>
        <begin position="81"/>
        <end position="109"/>
    </location>
</feature>
<protein>
    <submittedName>
        <fullName evidence="2">Uncharacterized protein</fullName>
    </submittedName>
</protein>
<dbReference type="EMBL" id="GBRH01254977">
    <property type="protein sequence ID" value="JAD42918.1"/>
    <property type="molecule type" value="Transcribed_RNA"/>
</dbReference>
<accession>A0A0A8ZYW0</accession>
<evidence type="ECO:0000256" key="1">
    <source>
        <dbReference type="SAM" id="MobiDB-lite"/>
    </source>
</evidence>
<feature type="compositionally biased region" description="Low complexity" evidence="1">
    <location>
        <begin position="81"/>
        <end position="91"/>
    </location>
</feature>
<reference evidence="2" key="1">
    <citation type="submission" date="2014-09" db="EMBL/GenBank/DDBJ databases">
        <authorList>
            <person name="Magalhaes I.L.F."/>
            <person name="Oliveira U."/>
            <person name="Santos F.R."/>
            <person name="Vidigal T.H.D.A."/>
            <person name="Brescovit A.D."/>
            <person name="Santos A.J."/>
        </authorList>
    </citation>
    <scope>NUCLEOTIDE SEQUENCE</scope>
    <source>
        <tissue evidence="2">Shoot tissue taken approximately 20 cm above the soil surface</tissue>
    </source>
</reference>
<feature type="region of interest" description="Disordered" evidence="1">
    <location>
        <begin position="46"/>
        <end position="65"/>
    </location>
</feature>
<proteinExistence type="predicted"/>